<dbReference type="EMBL" id="MU004241">
    <property type="protein sequence ID" value="KAF2664874.1"/>
    <property type="molecule type" value="Genomic_DNA"/>
</dbReference>
<evidence type="ECO:0000313" key="2">
    <source>
        <dbReference type="EMBL" id="KAF2664874.1"/>
    </source>
</evidence>
<dbReference type="PANTHER" id="PTHR47534">
    <property type="entry name" value="YALI0E05731P"/>
    <property type="match status" value="1"/>
</dbReference>
<accession>A0A6A6U1Q0</accession>
<dbReference type="InterPro" id="IPR036291">
    <property type="entry name" value="NAD(P)-bd_dom_sf"/>
</dbReference>
<organism evidence="2 3">
    <name type="scientific">Microthyrium microscopicum</name>
    <dbReference type="NCBI Taxonomy" id="703497"/>
    <lineage>
        <taxon>Eukaryota</taxon>
        <taxon>Fungi</taxon>
        <taxon>Dikarya</taxon>
        <taxon>Ascomycota</taxon>
        <taxon>Pezizomycotina</taxon>
        <taxon>Dothideomycetes</taxon>
        <taxon>Dothideomycetes incertae sedis</taxon>
        <taxon>Microthyriales</taxon>
        <taxon>Microthyriaceae</taxon>
        <taxon>Microthyrium</taxon>
    </lineage>
</organism>
<reference evidence="2" key="1">
    <citation type="journal article" date="2020" name="Stud. Mycol.">
        <title>101 Dothideomycetes genomes: a test case for predicting lifestyles and emergence of pathogens.</title>
        <authorList>
            <person name="Haridas S."/>
            <person name="Albert R."/>
            <person name="Binder M."/>
            <person name="Bloem J."/>
            <person name="Labutti K."/>
            <person name="Salamov A."/>
            <person name="Andreopoulos B."/>
            <person name="Baker S."/>
            <person name="Barry K."/>
            <person name="Bills G."/>
            <person name="Bluhm B."/>
            <person name="Cannon C."/>
            <person name="Castanera R."/>
            <person name="Culley D."/>
            <person name="Daum C."/>
            <person name="Ezra D."/>
            <person name="Gonzalez J."/>
            <person name="Henrissat B."/>
            <person name="Kuo A."/>
            <person name="Liang C."/>
            <person name="Lipzen A."/>
            <person name="Lutzoni F."/>
            <person name="Magnuson J."/>
            <person name="Mondo S."/>
            <person name="Nolan M."/>
            <person name="Ohm R."/>
            <person name="Pangilinan J."/>
            <person name="Park H.-J."/>
            <person name="Ramirez L."/>
            <person name="Alfaro M."/>
            <person name="Sun H."/>
            <person name="Tritt A."/>
            <person name="Yoshinaga Y."/>
            <person name="Zwiers L.-H."/>
            <person name="Turgeon B."/>
            <person name="Goodwin S."/>
            <person name="Spatafora J."/>
            <person name="Crous P."/>
            <person name="Grigoriev I."/>
        </authorList>
    </citation>
    <scope>NUCLEOTIDE SEQUENCE</scope>
    <source>
        <strain evidence="2">CBS 115976</strain>
    </source>
</reference>
<protein>
    <recommendedName>
        <fullName evidence="4">NAD(P)-binding protein</fullName>
    </recommendedName>
</protein>
<keyword evidence="1" id="KW-0560">Oxidoreductase</keyword>
<name>A0A6A6U1Q0_9PEZI</name>
<dbReference type="PANTHER" id="PTHR47534:SF3">
    <property type="entry name" value="ALCOHOL DEHYDROGENASE-LIKE C-TERMINAL DOMAIN-CONTAINING PROTEIN"/>
    <property type="match status" value="1"/>
</dbReference>
<proteinExistence type="predicted"/>
<dbReference type="AlphaFoldDB" id="A0A6A6U1Q0"/>
<evidence type="ECO:0000313" key="3">
    <source>
        <dbReference type="Proteomes" id="UP000799302"/>
    </source>
</evidence>
<dbReference type="OrthoDB" id="2898509at2759"/>
<gene>
    <name evidence="2" type="ORF">BT63DRAFT_464131</name>
</gene>
<sequence length="362" mass="38876">MVQLEIVTASNAALFSRPITAVFVGGATGIGHLAVRAFAAAHGTTGQGLNLYLVGRNEVAANEIINDCQKVCPAAEFTFIPGGDLTLLASVSKLCTTIIETITKDSNGAKPHIDLLVMTQGTLYFDGRRETSEGLDQLMTLLYYSRMLLTTNLAPLLTSGPAPGHVVSVYAPNRDTMGGATFKTADISLRDPKNYGFGAMGAHVAYMTTFFFERLAADHAGRLSLCHYFPGLVEGPGFDNEGIPKWVRVAAKVVLPLVRRWACVPNGESGQRVVFHATDTMFPASGANAATKKKSGVYEELKIAKASDGVVGGGAYRCNWNNEIIETPKSYVKLRADGVADKVWEHTNQVFKDIAQKGKTEV</sequence>
<dbReference type="GO" id="GO:0016491">
    <property type="term" value="F:oxidoreductase activity"/>
    <property type="evidence" value="ECO:0007669"/>
    <property type="project" value="UniProtKB-KW"/>
</dbReference>
<evidence type="ECO:0000256" key="1">
    <source>
        <dbReference type="ARBA" id="ARBA00023002"/>
    </source>
</evidence>
<dbReference type="Proteomes" id="UP000799302">
    <property type="component" value="Unassembled WGS sequence"/>
</dbReference>
<dbReference type="SUPFAM" id="SSF51735">
    <property type="entry name" value="NAD(P)-binding Rossmann-fold domains"/>
    <property type="match status" value="1"/>
</dbReference>
<evidence type="ECO:0008006" key="4">
    <source>
        <dbReference type="Google" id="ProtNLM"/>
    </source>
</evidence>
<keyword evidence="3" id="KW-1185">Reference proteome</keyword>
<dbReference type="InterPro" id="IPR052228">
    <property type="entry name" value="Sec_Metab_Biosynth_Oxidored"/>
</dbReference>
<dbReference type="Gene3D" id="3.40.50.720">
    <property type="entry name" value="NAD(P)-binding Rossmann-like Domain"/>
    <property type="match status" value="1"/>
</dbReference>